<feature type="transmembrane region" description="Helical" evidence="2">
    <location>
        <begin position="12"/>
        <end position="29"/>
    </location>
</feature>
<dbReference type="SUPFAM" id="SSF48371">
    <property type="entry name" value="ARM repeat"/>
    <property type="match status" value="1"/>
</dbReference>
<organism evidence="3 4">
    <name type="scientific">Tuber aestivum</name>
    <name type="common">summer truffle</name>
    <dbReference type="NCBI Taxonomy" id="59557"/>
    <lineage>
        <taxon>Eukaryota</taxon>
        <taxon>Fungi</taxon>
        <taxon>Dikarya</taxon>
        <taxon>Ascomycota</taxon>
        <taxon>Pezizomycotina</taxon>
        <taxon>Pezizomycetes</taxon>
        <taxon>Pezizales</taxon>
        <taxon>Tuberaceae</taxon>
        <taxon>Tuber</taxon>
    </lineage>
</organism>
<evidence type="ECO:0008006" key="5">
    <source>
        <dbReference type="Google" id="ProtNLM"/>
    </source>
</evidence>
<dbReference type="InterPro" id="IPR011989">
    <property type="entry name" value="ARM-like"/>
</dbReference>
<feature type="region of interest" description="Disordered" evidence="1">
    <location>
        <begin position="237"/>
        <end position="270"/>
    </location>
</feature>
<dbReference type="Proteomes" id="UP001412239">
    <property type="component" value="Unassembled WGS sequence"/>
</dbReference>
<evidence type="ECO:0000313" key="4">
    <source>
        <dbReference type="Proteomes" id="UP001412239"/>
    </source>
</evidence>
<feature type="compositionally biased region" description="Basic and acidic residues" evidence="1">
    <location>
        <begin position="254"/>
        <end position="267"/>
    </location>
</feature>
<feature type="non-terminal residue" evidence="3">
    <location>
        <position position="320"/>
    </location>
</feature>
<evidence type="ECO:0000313" key="3">
    <source>
        <dbReference type="EMBL" id="CUS06743.1"/>
    </source>
</evidence>
<keyword evidence="2" id="KW-0812">Transmembrane</keyword>
<evidence type="ECO:0000256" key="1">
    <source>
        <dbReference type="SAM" id="MobiDB-lite"/>
    </source>
</evidence>
<dbReference type="InterPro" id="IPR016024">
    <property type="entry name" value="ARM-type_fold"/>
</dbReference>
<dbReference type="EMBL" id="LN891386">
    <property type="protein sequence ID" value="CUS06743.1"/>
    <property type="molecule type" value="Genomic_DNA"/>
</dbReference>
<evidence type="ECO:0000256" key="2">
    <source>
        <dbReference type="SAM" id="Phobius"/>
    </source>
</evidence>
<keyword evidence="4" id="KW-1185">Reference proteome</keyword>
<dbReference type="Gene3D" id="1.25.10.10">
    <property type="entry name" value="Leucine-rich Repeat Variant"/>
    <property type="match status" value="1"/>
</dbReference>
<keyword evidence="2" id="KW-0472">Membrane</keyword>
<proteinExistence type="predicted"/>
<keyword evidence="2" id="KW-1133">Transmembrane helix</keyword>
<accession>A0A292PJU5</accession>
<name>A0A292PJU5_9PEZI</name>
<gene>
    <name evidence="3" type="ORF">GSTUAT00009177001</name>
</gene>
<dbReference type="AlphaFoldDB" id="A0A292PJU5"/>
<sequence length="320" mass="34751">MSFLLKTTTSNKYLYFSAGLLALYAIYTTHSQLSRFRLRCVSKPKVMPPDAGVDQTTEDAIKLETLETLARGINVDIRNAALKIITDRATTDENIVHLLSQVGSSTPSQRLRSLRALRCCTYSTTLHKLCQKPTFSALVSCLNSTLPTDENPAGDPFSEKEALYILARLMGLYFIAREMLVDAGFVHWLARAKVPGYANVVEAVFDTEGVDLVDPSLVQIVSVLEESVEARGALEDAGLMSRPGDARGGGSPAEEGRVGEGSEEGGRDNGQLETLVRNVFMGFGRERAGSTDGVMGPALDELLDDEALVMAGWNEEVLDL</sequence>
<protein>
    <recommendedName>
        <fullName evidence="5">Armadillo repeat-containing domain-containing protein</fullName>
    </recommendedName>
</protein>
<reference evidence="3" key="1">
    <citation type="submission" date="2015-10" db="EMBL/GenBank/DDBJ databases">
        <authorList>
            <person name="Regsiter A."/>
            <person name="william w."/>
        </authorList>
    </citation>
    <scope>NUCLEOTIDE SEQUENCE</scope>
    <source>
        <strain evidence="3">Montdore</strain>
    </source>
</reference>